<evidence type="ECO:0000256" key="5">
    <source>
        <dbReference type="ARBA" id="ARBA00023136"/>
    </source>
</evidence>
<dbReference type="GO" id="GO:0016020">
    <property type="term" value="C:membrane"/>
    <property type="evidence" value="ECO:0007669"/>
    <property type="project" value="UniProtKB-SubCell"/>
</dbReference>
<feature type="transmembrane region" description="Helical" evidence="6">
    <location>
        <begin position="99"/>
        <end position="129"/>
    </location>
</feature>
<comment type="subcellular location">
    <subcellularLocation>
        <location evidence="1">Membrane</location>
        <topology evidence="1">Multi-pass membrane protein</topology>
    </subcellularLocation>
</comment>
<dbReference type="GO" id="GO:0006865">
    <property type="term" value="P:amino acid transport"/>
    <property type="evidence" value="ECO:0007669"/>
    <property type="project" value="InterPro"/>
</dbReference>
<dbReference type="AlphaFoldDB" id="A0A6A4IAL6"/>
<dbReference type="PANTHER" id="PTHR45649:SF6">
    <property type="entry name" value="GABA-SPECIFIC PERMEASE"/>
    <property type="match status" value="1"/>
</dbReference>
<dbReference type="GO" id="GO:0022857">
    <property type="term" value="F:transmembrane transporter activity"/>
    <property type="evidence" value="ECO:0007669"/>
    <property type="project" value="InterPro"/>
</dbReference>
<dbReference type="OrthoDB" id="4476201at2759"/>
<feature type="transmembrane region" description="Helical" evidence="6">
    <location>
        <begin position="348"/>
        <end position="369"/>
    </location>
</feature>
<dbReference type="EMBL" id="ML769404">
    <property type="protein sequence ID" value="KAE9406117.1"/>
    <property type="molecule type" value="Genomic_DNA"/>
</dbReference>
<accession>A0A6A4IAL6</accession>
<dbReference type="PIRSF" id="PIRSF006060">
    <property type="entry name" value="AA_transporter"/>
    <property type="match status" value="1"/>
</dbReference>
<proteinExistence type="predicted"/>
<evidence type="ECO:0000256" key="2">
    <source>
        <dbReference type="ARBA" id="ARBA00022448"/>
    </source>
</evidence>
<keyword evidence="5 6" id="KW-0472">Membrane</keyword>
<evidence type="ECO:0000256" key="3">
    <source>
        <dbReference type="ARBA" id="ARBA00022692"/>
    </source>
</evidence>
<protein>
    <submittedName>
        <fullName evidence="7">Amino acid transporter</fullName>
    </submittedName>
</protein>
<evidence type="ECO:0000313" key="7">
    <source>
        <dbReference type="EMBL" id="KAE9406117.1"/>
    </source>
</evidence>
<evidence type="ECO:0000256" key="4">
    <source>
        <dbReference type="ARBA" id="ARBA00022989"/>
    </source>
</evidence>
<feature type="transmembrane region" description="Helical" evidence="6">
    <location>
        <begin position="141"/>
        <end position="169"/>
    </location>
</feature>
<dbReference type="InterPro" id="IPR004840">
    <property type="entry name" value="Amino_acid_permease_CS"/>
</dbReference>
<reference evidence="7" key="1">
    <citation type="journal article" date="2019" name="Environ. Microbiol.">
        <title>Fungal ecological strategies reflected in gene transcription - a case study of two litter decomposers.</title>
        <authorList>
            <person name="Barbi F."/>
            <person name="Kohler A."/>
            <person name="Barry K."/>
            <person name="Baskaran P."/>
            <person name="Daum C."/>
            <person name="Fauchery L."/>
            <person name="Ihrmark K."/>
            <person name="Kuo A."/>
            <person name="LaButti K."/>
            <person name="Lipzen A."/>
            <person name="Morin E."/>
            <person name="Grigoriev I.V."/>
            <person name="Henrissat B."/>
            <person name="Lindahl B."/>
            <person name="Martin F."/>
        </authorList>
    </citation>
    <scope>NUCLEOTIDE SEQUENCE</scope>
    <source>
        <strain evidence="7">JB14</strain>
    </source>
</reference>
<feature type="transmembrane region" description="Helical" evidence="6">
    <location>
        <begin position="260"/>
        <end position="281"/>
    </location>
</feature>
<keyword evidence="2" id="KW-0813">Transport</keyword>
<sequence length="585" mass="63282">MMLSDWRQEYPHSSLLCSLLHLLTFRIRAYMANNRKQEVALADEALLASLGYKQEFKRAFTSLEVFGIAFSIIGLLPSIASVLFYAIPNGGGPAMVWGWMVASIFILIVGLAMAELASAAPTSGGLYFWTFSLSSPRWRNLLCWIVGYSNTIGSVASVASIDWGCAVQIMAAANIGSNGSFEATNGQLFATYALIIITHTIICCLGTAILARLQTVYVALNVILCLAVIIALPVATPAEFRNTASFALGDYNNLNGWPNGYAFIMSFLAPLWTICSFDSSVHISEEAANAATAVPWAIVGAIGIAGVLGWAINMALAFCMGTDIEALATSAQPMAAIFNNSFGHTGTLVLWAFVVLVQYMMGSSMLLAASRQSYAFSRDGALPFSSWLYRMNGRTKTPVNSVLFDAILALFLGLLAFAGEVAINAVFAISVTGLYIAYAIPISARWLGDNKFEPGPFNLGVMSFPISVTAVIFMIFLGIVFLFPTTPNTDVPDMNYTVVVLGGVLIAVVNLVLFPSLWWGTLVYRPGGQHRQNGNGSEGFGICSRKARRGWVYAREDVKGIRRGSTNAIVDNPNFFKMHRRTAYP</sequence>
<feature type="transmembrane region" description="Helical" evidence="6">
    <location>
        <begin position="293"/>
        <end position="312"/>
    </location>
</feature>
<feature type="transmembrane region" description="Helical" evidence="6">
    <location>
        <begin position="425"/>
        <end position="447"/>
    </location>
</feature>
<keyword evidence="8" id="KW-1185">Reference proteome</keyword>
<dbReference type="PANTHER" id="PTHR45649">
    <property type="entry name" value="AMINO-ACID PERMEASE BAT1"/>
    <property type="match status" value="1"/>
</dbReference>
<feature type="transmembrane region" description="Helical" evidence="6">
    <location>
        <begin position="459"/>
        <end position="484"/>
    </location>
</feature>
<feature type="transmembrane region" description="Helical" evidence="6">
    <location>
        <begin position="218"/>
        <end position="240"/>
    </location>
</feature>
<name>A0A6A4IAL6_9AGAR</name>
<dbReference type="Gene3D" id="1.20.1740.10">
    <property type="entry name" value="Amino acid/polyamine transporter I"/>
    <property type="match status" value="1"/>
</dbReference>
<dbReference type="Pfam" id="PF13520">
    <property type="entry name" value="AA_permease_2"/>
    <property type="match status" value="1"/>
</dbReference>
<evidence type="ECO:0000256" key="1">
    <source>
        <dbReference type="ARBA" id="ARBA00004141"/>
    </source>
</evidence>
<dbReference type="InterPro" id="IPR002293">
    <property type="entry name" value="AA/rel_permease1"/>
</dbReference>
<feature type="transmembrane region" description="Helical" evidence="6">
    <location>
        <begin position="496"/>
        <end position="519"/>
    </location>
</feature>
<evidence type="ECO:0000313" key="8">
    <source>
        <dbReference type="Proteomes" id="UP000799118"/>
    </source>
</evidence>
<feature type="transmembrane region" description="Helical" evidence="6">
    <location>
        <begin position="189"/>
        <end position="211"/>
    </location>
</feature>
<dbReference type="PROSITE" id="PS00218">
    <property type="entry name" value="AMINO_ACID_PERMEASE_1"/>
    <property type="match status" value="1"/>
</dbReference>
<feature type="transmembrane region" description="Helical" evidence="6">
    <location>
        <begin position="399"/>
        <end position="419"/>
    </location>
</feature>
<keyword evidence="4 6" id="KW-1133">Transmembrane helix</keyword>
<keyword evidence="3 6" id="KW-0812">Transmembrane</keyword>
<organism evidence="7 8">
    <name type="scientific">Gymnopus androsaceus JB14</name>
    <dbReference type="NCBI Taxonomy" id="1447944"/>
    <lineage>
        <taxon>Eukaryota</taxon>
        <taxon>Fungi</taxon>
        <taxon>Dikarya</taxon>
        <taxon>Basidiomycota</taxon>
        <taxon>Agaricomycotina</taxon>
        <taxon>Agaricomycetes</taxon>
        <taxon>Agaricomycetidae</taxon>
        <taxon>Agaricales</taxon>
        <taxon>Marasmiineae</taxon>
        <taxon>Omphalotaceae</taxon>
        <taxon>Gymnopus</taxon>
    </lineage>
</organism>
<gene>
    <name evidence="7" type="ORF">BT96DRAFT_1015126</name>
</gene>
<evidence type="ECO:0000256" key="6">
    <source>
        <dbReference type="SAM" id="Phobius"/>
    </source>
</evidence>
<feature type="transmembrane region" description="Helical" evidence="6">
    <location>
        <begin position="63"/>
        <end position="87"/>
    </location>
</feature>
<dbReference type="Proteomes" id="UP000799118">
    <property type="component" value="Unassembled WGS sequence"/>
</dbReference>